<keyword evidence="2 6" id="KW-0812">Transmembrane</keyword>
<evidence type="ECO:0000256" key="3">
    <source>
        <dbReference type="ARBA" id="ARBA00022989"/>
    </source>
</evidence>
<feature type="transmembrane region" description="Helical" evidence="6">
    <location>
        <begin position="116"/>
        <end position="137"/>
    </location>
</feature>
<organism evidence="7 8">
    <name type="scientific">Burkholderia aenigmatica</name>
    <dbReference type="NCBI Taxonomy" id="2015348"/>
    <lineage>
        <taxon>Bacteria</taxon>
        <taxon>Pseudomonadati</taxon>
        <taxon>Pseudomonadota</taxon>
        <taxon>Betaproteobacteria</taxon>
        <taxon>Burkholderiales</taxon>
        <taxon>Burkholderiaceae</taxon>
        <taxon>Burkholderia</taxon>
        <taxon>Burkholderia cepacia complex</taxon>
    </lineage>
</organism>
<evidence type="ECO:0008006" key="9">
    <source>
        <dbReference type="Google" id="ProtNLM"/>
    </source>
</evidence>
<keyword evidence="3 6" id="KW-1133">Transmembrane helix</keyword>
<sequence>MFSVSMQISSKRSSDRAGIFWLLSVVAFIACMLFSISTFAQSSGSSGISISAADSGFVSQVTNDLNQLESTIQSNFSNMSGTLAADGAELEWVLFSVMFVWTAITGMLKGESLGEVFAQIIIQILMLGIVMACLNSSSQNALTQTFSQISNQFGAGTNLSGGFKSFFTAISSLWASADGSSTSSGSSGSNWFSSLFHTIGDFDLGSILAGLAIVILKLATTVIVAGAAALWAGNYILSQMKVYIGLAVAPVMVPWLLMPYTTFLFDGWLKYMIGAGMMQIVGAIMIKMTNTLMTTMTTVAQGATATNVILYVVLVVLALVIAYMMSEINGIAMGLLQGGSRVGMGFSAWSSVKNWGPHRGLGSAAQRSGQLAGKGARAAGQGLKSAGQAALNRIRGGGGGARGGGGSSGSRNTMASGGGVRATMAQARGGSTSKR</sequence>
<dbReference type="Pfam" id="PF04610">
    <property type="entry name" value="TrbL"/>
    <property type="match status" value="1"/>
</dbReference>
<name>A0A6P2S3N9_9BURK</name>
<protein>
    <recommendedName>
        <fullName evidence="9">Conjugal transfer protein TrbL</fullName>
    </recommendedName>
</protein>
<feature type="region of interest" description="Disordered" evidence="5">
    <location>
        <begin position="394"/>
        <end position="435"/>
    </location>
</feature>
<comment type="subcellular location">
    <subcellularLocation>
        <location evidence="1">Membrane</location>
        <topology evidence="1">Multi-pass membrane protein</topology>
    </subcellularLocation>
</comment>
<feature type="transmembrane region" description="Helical" evidence="6">
    <location>
        <begin position="207"/>
        <end position="230"/>
    </location>
</feature>
<feature type="transmembrane region" description="Helical" evidence="6">
    <location>
        <begin position="20"/>
        <end position="40"/>
    </location>
</feature>
<evidence type="ECO:0000313" key="7">
    <source>
        <dbReference type="EMBL" id="VWC44131.1"/>
    </source>
</evidence>
<feature type="transmembrane region" description="Helical" evidence="6">
    <location>
        <begin position="268"/>
        <end position="286"/>
    </location>
</feature>
<evidence type="ECO:0000256" key="2">
    <source>
        <dbReference type="ARBA" id="ARBA00022692"/>
    </source>
</evidence>
<feature type="transmembrane region" description="Helical" evidence="6">
    <location>
        <begin position="242"/>
        <end position="262"/>
    </location>
</feature>
<dbReference type="Proteomes" id="UP000494261">
    <property type="component" value="Unassembled WGS sequence"/>
</dbReference>
<evidence type="ECO:0000256" key="6">
    <source>
        <dbReference type="SAM" id="Phobius"/>
    </source>
</evidence>
<dbReference type="EMBL" id="CABVQC010000076">
    <property type="protein sequence ID" value="VWC44131.1"/>
    <property type="molecule type" value="Genomic_DNA"/>
</dbReference>
<dbReference type="AlphaFoldDB" id="A0A6P2S3N9"/>
<gene>
    <name evidence="7" type="ORF">BLA13014_07129</name>
</gene>
<feature type="compositionally biased region" description="Gly residues" evidence="5">
    <location>
        <begin position="395"/>
        <end position="408"/>
    </location>
</feature>
<dbReference type="InterPro" id="IPR007688">
    <property type="entry name" value="Conjugal_tfr_TrbL/VirB6"/>
</dbReference>
<accession>A0A6P2S3N9</accession>
<feature type="transmembrane region" description="Helical" evidence="6">
    <location>
        <begin position="307"/>
        <end position="325"/>
    </location>
</feature>
<evidence type="ECO:0000256" key="5">
    <source>
        <dbReference type="SAM" id="MobiDB-lite"/>
    </source>
</evidence>
<dbReference type="GO" id="GO:0030255">
    <property type="term" value="P:protein secretion by the type IV secretion system"/>
    <property type="evidence" value="ECO:0007669"/>
    <property type="project" value="InterPro"/>
</dbReference>
<evidence type="ECO:0000313" key="8">
    <source>
        <dbReference type="Proteomes" id="UP000494261"/>
    </source>
</evidence>
<dbReference type="GO" id="GO:0016020">
    <property type="term" value="C:membrane"/>
    <property type="evidence" value="ECO:0007669"/>
    <property type="project" value="UniProtKB-SubCell"/>
</dbReference>
<evidence type="ECO:0000256" key="4">
    <source>
        <dbReference type="ARBA" id="ARBA00023136"/>
    </source>
</evidence>
<reference evidence="7 8" key="1">
    <citation type="submission" date="2019-09" db="EMBL/GenBank/DDBJ databases">
        <authorList>
            <person name="Depoorter E."/>
        </authorList>
    </citation>
    <scope>NUCLEOTIDE SEQUENCE [LARGE SCALE GENOMIC DNA]</scope>
    <source>
        <strain evidence="7">LMG 13014</strain>
    </source>
</reference>
<proteinExistence type="predicted"/>
<keyword evidence="4 6" id="KW-0472">Membrane</keyword>
<evidence type="ECO:0000256" key="1">
    <source>
        <dbReference type="ARBA" id="ARBA00004141"/>
    </source>
</evidence>
<dbReference type="RefSeq" id="WP_244912202.1">
    <property type="nucleotide sequence ID" value="NZ_NKFA01000041.1"/>
</dbReference>